<comment type="caution">
    <text evidence="2">The sequence shown here is derived from an EMBL/GenBank/DDBJ whole genome shotgun (WGS) entry which is preliminary data.</text>
</comment>
<dbReference type="Proteomes" id="UP000269301">
    <property type="component" value="Unassembled WGS sequence"/>
</dbReference>
<dbReference type="RefSeq" id="WP_121204097.1">
    <property type="nucleotide sequence ID" value="NZ_RBZP01000005.1"/>
</dbReference>
<name>A0A495A394_9BACI</name>
<keyword evidence="1" id="KW-0472">Membrane</keyword>
<reference evidence="2 3" key="1">
    <citation type="journal article" date="2016" name="Int. J. Syst. Evol. Microbiol.">
        <title>Oceanobacillus halophilus sp. nov., a novel moderately halophilic bacterium from a hypersaline lake.</title>
        <authorList>
            <person name="Amoozegar M.A."/>
            <person name="Bagheri M."/>
            <person name="Makhdoumi A."/>
            <person name="Nikou M.M."/>
            <person name="Fazeli S.A.S."/>
            <person name="Schumann P."/>
            <person name="Sproer C."/>
            <person name="Sanchez-Porro C."/>
            <person name="Ventosa A."/>
        </authorList>
    </citation>
    <scope>NUCLEOTIDE SEQUENCE [LARGE SCALE GENOMIC DNA]</scope>
    <source>
        <strain evidence="2 3">DSM 23996</strain>
    </source>
</reference>
<organism evidence="2 3">
    <name type="scientific">Oceanobacillus halophilus</name>
    <dbReference type="NCBI Taxonomy" id="930130"/>
    <lineage>
        <taxon>Bacteria</taxon>
        <taxon>Bacillati</taxon>
        <taxon>Bacillota</taxon>
        <taxon>Bacilli</taxon>
        <taxon>Bacillales</taxon>
        <taxon>Bacillaceae</taxon>
        <taxon>Oceanobacillus</taxon>
    </lineage>
</organism>
<evidence type="ECO:0000256" key="1">
    <source>
        <dbReference type="SAM" id="Phobius"/>
    </source>
</evidence>
<proteinExistence type="predicted"/>
<gene>
    <name evidence="2" type="ORF">D8M06_09180</name>
</gene>
<dbReference type="EMBL" id="RBZP01000005">
    <property type="protein sequence ID" value="RKQ33983.1"/>
    <property type="molecule type" value="Genomic_DNA"/>
</dbReference>
<feature type="transmembrane region" description="Helical" evidence="1">
    <location>
        <begin position="73"/>
        <end position="92"/>
    </location>
</feature>
<keyword evidence="1" id="KW-0812">Transmembrane</keyword>
<dbReference type="AlphaFoldDB" id="A0A495A394"/>
<accession>A0A495A394</accession>
<keyword evidence="1" id="KW-1133">Transmembrane helix</keyword>
<dbReference type="OrthoDB" id="2193366at2"/>
<evidence type="ECO:0000313" key="2">
    <source>
        <dbReference type="EMBL" id="RKQ33983.1"/>
    </source>
</evidence>
<protein>
    <submittedName>
        <fullName evidence="2">Uncharacterized protein</fullName>
    </submittedName>
</protein>
<feature type="transmembrane region" description="Helical" evidence="1">
    <location>
        <begin position="12"/>
        <end position="33"/>
    </location>
</feature>
<feature type="transmembrane region" description="Helical" evidence="1">
    <location>
        <begin position="45"/>
        <end position="66"/>
    </location>
</feature>
<sequence>MKLITNNLIKVVGWSLFLLAIGSFGLQMGYLFVHERFQIEYIDNRLFYMINIFCIICLALAILLLLRLNKRSKIIGTSVTGIIIIAHVVLLIDSNQEIKNITSISPNFKHVLSIKENTENGNAIYYRSYYGILARPKERLPHETVGEYKVEWLANDAAAVTYKAADNTIQQFVGTYGDRGTGRSYYYVGAEMHGQWDGENVEVISNTAGISVTENGDTELFDWDNIHQFGTLAIVLKKHNEAVWTISLNENFEVHPTASDSTVGNISLYKATMEENEPIILWDAGTGSLSQ</sequence>
<evidence type="ECO:0000313" key="3">
    <source>
        <dbReference type="Proteomes" id="UP000269301"/>
    </source>
</evidence>
<keyword evidence="3" id="KW-1185">Reference proteome</keyword>